<evidence type="ECO:0000313" key="8">
    <source>
        <dbReference type="EMBL" id="SKA59023.1"/>
    </source>
</evidence>
<evidence type="ECO:0000256" key="5">
    <source>
        <dbReference type="SAM" id="MobiDB-lite"/>
    </source>
</evidence>
<evidence type="ECO:0000259" key="7">
    <source>
        <dbReference type="Pfam" id="PF03958"/>
    </source>
</evidence>
<organism evidence="8 9">
    <name type="scientific">Succinivibrio dextrinosolvens DSM 3072</name>
    <dbReference type="NCBI Taxonomy" id="1123324"/>
    <lineage>
        <taxon>Bacteria</taxon>
        <taxon>Pseudomonadati</taxon>
        <taxon>Pseudomonadota</taxon>
        <taxon>Gammaproteobacteria</taxon>
        <taxon>Aeromonadales</taxon>
        <taxon>Succinivibrionaceae</taxon>
        <taxon>Succinivibrio</taxon>
    </lineage>
</organism>
<evidence type="ECO:0000256" key="1">
    <source>
        <dbReference type="ARBA" id="ARBA00004442"/>
    </source>
</evidence>
<protein>
    <submittedName>
        <fullName evidence="8">Type III secretion protein C</fullName>
    </submittedName>
</protein>
<dbReference type="Pfam" id="PF03958">
    <property type="entry name" value="Secretin_N"/>
    <property type="match status" value="1"/>
</dbReference>
<dbReference type="GO" id="GO:0009306">
    <property type="term" value="P:protein secretion"/>
    <property type="evidence" value="ECO:0007669"/>
    <property type="project" value="InterPro"/>
</dbReference>
<dbReference type="NCBIfam" id="TIGR02516">
    <property type="entry name" value="type_III_yscC"/>
    <property type="match status" value="1"/>
</dbReference>
<dbReference type="PRINTS" id="PR01337">
    <property type="entry name" value="TYPE3OMGPROT"/>
</dbReference>
<comment type="similarity">
    <text evidence="3">Belongs to the bacterial secretin family.</text>
</comment>
<accession>A0A1T4V239</accession>
<reference evidence="9" key="1">
    <citation type="submission" date="2017-02" db="EMBL/GenBank/DDBJ databases">
        <authorList>
            <person name="Varghese N."/>
            <person name="Submissions S."/>
        </authorList>
    </citation>
    <scope>NUCLEOTIDE SEQUENCE [LARGE SCALE GENOMIC DNA]</scope>
    <source>
        <strain evidence="9">DSM 3072</strain>
    </source>
</reference>
<dbReference type="InterPro" id="IPR003522">
    <property type="entry name" value="T3SS_OM_pore_YscC"/>
</dbReference>
<proteinExistence type="inferred from homology"/>
<keyword evidence="9" id="KW-1185">Reference proteome</keyword>
<dbReference type="InterPro" id="IPR004846">
    <property type="entry name" value="T2SS/T3SS_dom"/>
</dbReference>
<dbReference type="Proteomes" id="UP000242432">
    <property type="component" value="Unassembled WGS sequence"/>
</dbReference>
<evidence type="ECO:0000259" key="6">
    <source>
        <dbReference type="Pfam" id="PF00263"/>
    </source>
</evidence>
<dbReference type="Pfam" id="PF00263">
    <property type="entry name" value="Secretin"/>
    <property type="match status" value="1"/>
</dbReference>
<evidence type="ECO:0000256" key="3">
    <source>
        <dbReference type="RuleBase" id="RU004003"/>
    </source>
</evidence>
<feature type="region of interest" description="Disordered" evidence="5">
    <location>
        <begin position="553"/>
        <end position="574"/>
    </location>
</feature>
<gene>
    <name evidence="8" type="ORF">SAMN02745213_00576</name>
</gene>
<evidence type="ECO:0000313" key="9">
    <source>
        <dbReference type="Proteomes" id="UP000242432"/>
    </source>
</evidence>
<dbReference type="GO" id="GO:0009279">
    <property type="term" value="C:cell outer membrane"/>
    <property type="evidence" value="ECO:0007669"/>
    <property type="project" value="UniProtKB-SubCell"/>
</dbReference>
<dbReference type="STRING" id="83771.SAMN02910357_01264"/>
<dbReference type="Gene3D" id="3.55.50.30">
    <property type="match status" value="1"/>
</dbReference>
<dbReference type="AlphaFoldDB" id="A0A1T4V239"/>
<feature type="domain" description="NolW-like" evidence="7">
    <location>
        <begin position="156"/>
        <end position="283"/>
    </location>
</feature>
<dbReference type="InterPro" id="IPR050810">
    <property type="entry name" value="Bact_Secretion_Sys_Channel"/>
</dbReference>
<dbReference type="GO" id="GO:0015627">
    <property type="term" value="C:type II protein secretion system complex"/>
    <property type="evidence" value="ECO:0007669"/>
    <property type="project" value="TreeGrafter"/>
</dbReference>
<keyword evidence="2" id="KW-0732">Signal</keyword>
<evidence type="ECO:0000256" key="4">
    <source>
        <dbReference type="RuleBase" id="RU004004"/>
    </source>
</evidence>
<evidence type="ECO:0000256" key="2">
    <source>
        <dbReference type="ARBA" id="ARBA00022729"/>
    </source>
</evidence>
<dbReference type="InterPro" id="IPR038591">
    <property type="entry name" value="NolW-like_sf"/>
</dbReference>
<feature type="compositionally biased region" description="Polar residues" evidence="5">
    <location>
        <begin position="562"/>
        <end position="574"/>
    </location>
</feature>
<dbReference type="PANTHER" id="PTHR30332">
    <property type="entry name" value="PROBABLE GENERAL SECRETION PATHWAY PROTEIN D"/>
    <property type="match status" value="1"/>
</dbReference>
<keyword evidence="4" id="KW-0813">Transport</keyword>
<comment type="subcellular location">
    <subcellularLocation>
        <location evidence="1 4">Cell outer membrane</location>
    </subcellularLocation>
</comment>
<name>A0A1T4V239_9GAMM</name>
<dbReference type="EMBL" id="FUXX01000006">
    <property type="protein sequence ID" value="SKA59023.1"/>
    <property type="molecule type" value="Genomic_DNA"/>
</dbReference>
<dbReference type="Gene3D" id="3.30.1370.120">
    <property type="match status" value="1"/>
</dbReference>
<dbReference type="PANTHER" id="PTHR30332:SF5">
    <property type="entry name" value="SPI-1 TYPE 3 SECRETION SYSTEM SECRETIN"/>
    <property type="match status" value="1"/>
</dbReference>
<dbReference type="InterPro" id="IPR005644">
    <property type="entry name" value="NolW-like"/>
</dbReference>
<sequence>MLATPALAYNFSSSYSHYSDGEDLKSVLKDFARVMNKDCVVSNRITGVVSGRFQDVPGNQFLEGLKIAYGVRYYVVNDTIYFFHENDWEQKLVNVGTPQQANTLANTLVNSGTVPSELPLKTKGSMLVIQGPSDLVARIDTLAISFSKNLDTKSVMRVFKLKHAKANDTQISSMNRTIVIPGVASILQKMVNGATVGSSNSIIPMKATVSKLKGTGLASIGAAEKTEDEGAKAPTIGDANPGNDQGTSVNIMADTRLNAVIINDAEYKMSYYEKVIKDIDLPVKLVELHAAIVDVDVSAAKDLGISWQGNKRFGSFTVGGGVGKSSNLSWSGTNAITNSTNGGIFSTVLNSASAQFFSAINFLEENQQARTLGRPSVMTLDNVEATLENTTTRYVKVAGYQDVDLFKVESGTVLQVTPHIIEGQPGEKPMISMVVSVQSNQDSNETTSAESDSVPPIKQTKINTQAVVREGQSLLLGGYYVEYKQDDSSGVPGLKDVSVIGKLFGTDSKTKYKRERLILITPKVLDLGEAQAMPDDIDDADFQVSATQDNYLKRPVKKKDSSGCSSNRASKNNN</sequence>
<feature type="domain" description="Type II/III secretion system secretin-like" evidence="6">
    <location>
        <begin position="363"/>
        <end position="525"/>
    </location>
</feature>